<dbReference type="InterPro" id="IPR054722">
    <property type="entry name" value="PolX-like_BBD"/>
</dbReference>
<feature type="region of interest" description="Disordered" evidence="1">
    <location>
        <begin position="256"/>
        <end position="277"/>
    </location>
</feature>
<gene>
    <name evidence="3" type="ORF">KSP39_PZI013949</name>
</gene>
<keyword evidence="4" id="KW-1185">Reference proteome</keyword>
<dbReference type="Pfam" id="PF22936">
    <property type="entry name" value="Pol_BBD"/>
    <property type="match status" value="1"/>
</dbReference>
<evidence type="ECO:0000313" key="3">
    <source>
        <dbReference type="EMBL" id="KAK8936071.1"/>
    </source>
</evidence>
<comment type="caution">
    <text evidence="3">The sequence shown here is derived from an EMBL/GenBank/DDBJ whole genome shotgun (WGS) entry which is preliminary data.</text>
</comment>
<dbReference type="Proteomes" id="UP001418222">
    <property type="component" value="Unassembled WGS sequence"/>
</dbReference>
<sequence length="277" mass="30920">MTGNKDNLINYKSKLGPKVIFGDSNYGQTEGYRKVKIGAVTFREVAYVNGLKHNFISISQLCDERFQKASTSETLQEPNLCEKLDELTLTNEAVTYPSPLLEHGFTLLSAVTISIDAYRFDGRRPNYQLRKDRRQSKATARRQDATAGGIRSTCIKGTIVDDGTYRSGDSLIAGGRIIWRNGAIALTGRAPFPQDLSLQRLLTKCSRNTKFGRLPTSVLLVFVKEKARLLPPVRDRRTPAIKASHRLRLATGCFPSKITSTGRRSIRRTSQEGEPKL</sequence>
<dbReference type="AlphaFoldDB" id="A0AAP0BFL5"/>
<name>A0AAP0BFL5_9ASPA</name>
<reference evidence="3 4" key="1">
    <citation type="journal article" date="2022" name="Nat. Plants">
        <title>Genomes of leafy and leafless Platanthera orchids illuminate the evolution of mycoheterotrophy.</title>
        <authorList>
            <person name="Li M.H."/>
            <person name="Liu K.W."/>
            <person name="Li Z."/>
            <person name="Lu H.C."/>
            <person name="Ye Q.L."/>
            <person name="Zhang D."/>
            <person name="Wang J.Y."/>
            <person name="Li Y.F."/>
            <person name="Zhong Z.M."/>
            <person name="Liu X."/>
            <person name="Yu X."/>
            <person name="Liu D.K."/>
            <person name="Tu X.D."/>
            <person name="Liu B."/>
            <person name="Hao Y."/>
            <person name="Liao X.Y."/>
            <person name="Jiang Y.T."/>
            <person name="Sun W.H."/>
            <person name="Chen J."/>
            <person name="Chen Y.Q."/>
            <person name="Ai Y."/>
            <person name="Zhai J.W."/>
            <person name="Wu S.S."/>
            <person name="Zhou Z."/>
            <person name="Hsiao Y.Y."/>
            <person name="Wu W.L."/>
            <person name="Chen Y.Y."/>
            <person name="Lin Y.F."/>
            <person name="Hsu J.L."/>
            <person name="Li C.Y."/>
            <person name="Wang Z.W."/>
            <person name="Zhao X."/>
            <person name="Zhong W.Y."/>
            <person name="Ma X.K."/>
            <person name="Ma L."/>
            <person name="Huang J."/>
            <person name="Chen G.Z."/>
            <person name="Huang M.Z."/>
            <person name="Huang L."/>
            <person name="Peng D.H."/>
            <person name="Luo Y.B."/>
            <person name="Zou S.Q."/>
            <person name="Chen S.P."/>
            <person name="Lan S."/>
            <person name="Tsai W.C."/>
            <person name="Van de Peer Y."/>
            <person name="Liu Z.J."/>
        </authorList>
    </citation>
    <scope>NUCLEOTIDE SEQUENCE [LARGE SCALE GENOMIC DNA]</scope>
    <source>
        <strain evidence="3">Lor287</strain>
    </source>
</reference>
<feature type="domain" description="Retrovirus-related Pol polyprotein from transposon TNT 1-94-like beta-barrel" evidence="2">
    <location>
        <begin position="1"/>
        <end position="64"/>
    </location>
</feature>
<evidence type="ECO:0000313" key="4">
    <source>
        <dbReference type="Proteomes" id="UP001418222"/>
    </source>
</evidence>
<organism evidence="3 4">
    <name type="scientific">Platanthera zijinensis</name>
    <dbReference type="NCBI Taxonomy" id="2320716"/>
    <lineage>
        <taxon>Eukaryota</taxon>
        <taxon>Viridiplantae</taxon>
        <taxon>Streptophyta</taxon>
        <taxon>Embryophyta</taxon>
        <taxon>Tracheophyta</taxon>
        <taxon>Spermatophyta</taxon>
        <taxon>Magnoliopsida</taxon>
        <taxon>Liliopsida</taxon>
        <taxon>Asparagales</taxon>
        <taxon>Orchidaceae</taxon>
        <taxon>Orchidoideae</taxon>
        <taxon>Orchideae</taxon>
        <taxon>Orchidinae</taxon>
        <taxon>Platanthera</taxon>
    </lineage>
</organism>
<protein>
    <recommendedName>
        <fullName evidence="2">Retrovirus-related Pol polyprotein from transposon TNT 1-94-like beta-barrel domain-containing protein</fullName>
    </recommendedName>
</protein>
<accession>A0AAP0BFL5</accession>
<evidence type="ECO:0000256" key="1">
    <source>
        <dbReference type="SAM" id="MobiDB-lite"/>
    </source>
</evidence>
<proteinExistence type="predicted"/>
<evidence type="ECO:0000259" key="2">
    <source>
        <dbReference type="Pfam" id="PF22936"/>
    </source>
</evidence>
<dbReference type="EMBL" id="JBBWWQ010000011">
    <property type="protein sequence ID" value="KAK8936071.1"/>
    <property type="molecule type" value="Genomic_DNA"/>
</dbReference>